<dbReference type="Pfam" id="PF00643">
    <property type="entry name" value="zf-B_box"/>
    <property type="match status" value="1"/>
</dbReference>
<dbReference type="InterPro" id="IPR047153">
    <property type="entry name" value="TRIM45/56/19-like"/>
</dbReference>
<evidence type="ECO:0000259" key="6">
    <source>
        <dbReference type="PROSITE" id="PS50119"/>
    </source>
</evidence>
<proteinExistence type="predicted"/>
<dbReference type="InterPro" id="IPR013083">
    <property type="entry name" value="Znf_RING/FYVE/PHD"/>
</dbReference>
<dbReference type="SUPFAM" id="SSF57850">
    <property type="entry name" value="RING/U-box"/>
    <property type="match status" value="1"/>
</dbReference>
<dbReference type="AlphaFoldDB" id="A0AAV2HEJ8"/>
<dbReference type="Proteomes" id="UP001497497">
    <property type="component" value="Unassembled WGS sequence"/>
</dbReference>
<protein>
    <submittedName>
        <fullName evidence="7">Uncharacterized protein</fullName>
    </submittedName>
</protein>
<dbReference type="PROSITE" id="PS50089">
    <property type="entry name" value="ZF_RING_2"/>
    <property type="match status" value="1"/>
</dbReference>
<feature type="domain" description="B box-type" evidence="6">
    <location>
        <begin position="154"/>
        <end position="198"/>
    </location>
</feature>
<dbReference type="SMART" id="SM00184">
    <property type="entry name" value="RING"/>
    <property type="match status" value="1"/>
</dbReference>
<gene>
    <name evidence="7" type="ORF">GSLYS_00005840001</name>
</gene>
<dbReference type="InterPro" id="IPR000315">
    <property type="entry name" value="Znf_B-box"/>
</dbReference>
<name>A0AAV2HEJ8_LYMST</name>
<evidence type="ECO:0000256" key="1">
    <source>
        <dbReference type="ARBA" id="ARBA00022723"/>
    </source>
</evidence>
<keyword evidence="3" id="KW-0862">Zinc</keyword>
<sequence>MAKAAQFDSDNFVGQKPDMAPSLAHLTLNEELSGSNLSLSKRSMVLDEDRFEEQFLRCNICRERFNNDMLPRMLPCHHSFCQRCICHLFDLATEQKNTFHATVRLPLSAPAHAVNISCPTCRSNFVATDENIRRLPTDHRVVQLMDFVHHTDHYTVTFCSKHNLLPLNFFCEPCIKPVCRDCTVLDHKESEKHVVMDLEEAMAKYTPVLDMAITEMENESLHLEDKLATLSSITKNLEKVKTELLGEVKTCMSRMRELLDEREKTLRAKVETETEKECSKLHEKSELLETRRRVLIEQANRLRHAKDESNIEEMFRIHQEVREYRAGPSIRIREVDDGLMTSFVLNTRDESMLVSRISNFGDVTSKVETTSSRGKAYAKPIIYRSGSFR</sequence>
<dbReference type="Gene3D" id="3.30.40.10">
    <property type="entry name" value="Zinc/RING finger domain, C3HC4 (zinc finger)"/>
    <property type="match status" value="1"/>
</dbReference>
<feature type="domain" description="RING-type" evidence="5">
    <location>
        <begin position="58"/>
        <end position="122"/>
    </location>
</feature>
<dbReference type="PANTHER" id="PTHR25462:SF296">
    <property type="entry name" value="MEIOTIC P26, ISOFORM F"/>
    <property type="match status" value="1"/>
</dbReference>
<evidence type="ECO:0000313" key="8">
    <source>
        <dbReference type="Proteomes" id="UP001497497"/>
    </source>
</evidence>
<dbReference type="GO" id="GO:0008270">
    <property type="term" value="F:zinc ion binding"/>
    <property type="evidence" value="ECO:0007669"/>
    <property type="project" value="UniProtKB-KW"/>
</dbReference>
<dbReference type="PROSITE" id="PS50119">
    <property type="entry name" value="ZF_BBOX"/>
    <property type="match status" value="1"/>
</dbReference>
<keyword evidence="8" id="KW-1185">Reference proteome</keyword>
<dbReference type="SUPFAM" id="SSF57845">
    <property type="entry name" value="B-box zinc-binding domain"/>
    <property type="match status" value="1"/>
</dbReference>
<dbReference type="Pfam" id="PF13445">
    <property type="entry name" value="zf-RING_UBOX"/>
    <property type="match status" value="1"/>
</dbReference>
<dbReference type="Gene3D" id="3.30.160.60">
    <property type="entry name" value="Classic Zinc Finger"/>
    <property type="match status" value="1"/>
</dbReference>
<dbReference type="InterPro" id="IPR001841">
    <property type="entry name" value="Znf_RING"/>
</dbReference>
<evidence type="ECO:0000256" key="4">
    <source>
        <dbReference type="PROSITE-ProRule" id="PRU00024"/>
    </source>
</evidence>
<evidence type="ECO:0000313" key="7">
    <source>
        <dbReference type="EMBL" id="CAL1531745.1"/>
    </source>
</evidence>
<dbReference type="PROSITE" id="PS00518">
    <property type="entry name" value="ZF_RING_1"/>
    <property type="match status" value="1"/>
</dbReference>
<evidence type="ECO:0000256" key="3">
    <source>
        <dbReference type="ARBA" id="ARBA00022833"/>
    </source>
</evidence>
<dbReference type="InterPro" id="IPR017907">
    <property type="entry name" value="Znf_RING_CS"/>
</dbReference>
<reference evidence="7 8" key="1">
    <citation type="submission" date="2024-04" db="EMBL/GenBank/DDBJ databases">
        <authorList>
            <consortium name="Genoscope - CEA"/>
            <person name="William W."/>
        </authorList>
    </citation>
    <scope>NUCLEOTIDE SEQUENCE [LARGE SCALE GENOMIC DNA]</scope>
</reference>
<evidence type="ECO:0000256" key="2">
    <source>
        <dbReference type="ARBA" id="ARBA00022771"/>
    </source>
</evidence>
<dbReference type="EMBL" id="CAXITT010000096">
    <property type="protein sequence ID" value="CAL1531745.1"/>
    <property type="molecule type" value="Genomic_DNA"/>
</dbReference>
<dbReference type="InterPro" id="IPR027370">
    <property type="entry name" value="Znf-RING_euk"/>
</dbReference>
<accession>A0AAV2HEJ8</accession>
<keyword evidence="2 4" id="KW-0863">Zinc-finger</keyword>
<evidence type="ECO:0000259" key="5">
    <source>
        <dbReference type="PROSITE" id="PS50089"/>
    </source>
</evidence>
<keyword evidence="1" id="KW-0479">Metal-binding</keyword>
<comment type="caution">
    <text evidence="7">The sequence shown here is derived from an EMBL/GenBank/DDBJ whole genome shotgun (WGS) entry which is preliminary data.</text>
</comment>
<organism evidence="7 8">
    <name type="scientific">Lymnaea stagnalis</name>
    <name type="common">Great pond snail</name>
    <name type="synonym">Helix stagnalis</name>
    <dbReference type="NCBI Taxonomy" id="6523"/>
    <lineage>
        <taxon>Eukaryota</taxon>
        <taxon>Metazoa</taxon>
        <taxon>Spiralia</taxon>
        <taxon>Lophotrochozoa</taxon>
        <taxon>Mollusca</taxon>
        <taxon>Gastropoda</taxon>
        <taxon>Heterobranchia</taxon>
        <taxon>Euthyneura</taxon>
        <taxon>Panpulmonata</taxon>
        <taxon>Hygrophila</taxon>
        <taxon>Lymnaeoidea</taxon>
        <taxon>Lymnaeidae</taxon>
        <taxon>Lymnaea</taxon>
    </lineage>
</organism>
<dbReference type="PANTHER" id="PTHR25462">
    <property type="entry name" value="BONUS, ISOFORM C-RELATED"/>
    <property type="match status" value="1"/>
</dbReference>